<name>A0AAW2Y5G8_9LAMI</name>
<dbReference type="PANTHER" id="PTHR10693:SF29">
    <property type="entry name" value="GB|AAD20086.1"/>
    <property type="match status" value="1"/>
</dbReference>
<feature type="compositionally biased region" description="Polar residues" evidence="3">
    <location>
        <begin position="292"/>
        <end position="304"/>
    </location>
</feature>
<dbReference type="GO" id="GO:0005829">
    <property type="term" value="C:cytosol"/>
    <property type="evidence" value="ECO:0007669"/>
    <property type="project" value="TreeGrafter"/>
</dbReference>
<feature type="compositionally biased region" description="Acidic residues" evidence="3">
    <location>
        <begin position="200"/>
        <end position="227"/>
    </location>
</feature>
<dbReference type="GO" id="GO:1990904">
    <property type="term" value="C:ribonucleoprotein complex"/>
    <property type="evidence" value="ECO:0007669"/>
    <property type="project" value="TreeGrafter"/>
</dbReference>
<dbReference type="GO" id="GO:0003729">
    <property type="term" value="F:mRNA binding"/>
    <property type="evidence" value="ECO:0007669"/>
    <property type="project" value="TreeGrafter"/>
</dbReference>
<dbReference type="Pfam" id="PF00076">
    <property type="entry name" value="RRM_1"/>
    <property type="match status" value="1"/>
</dbReference>
<reference evidence="6" key="1">
    <citation type="submission" date="2020-06" db="EMBL/GenBank/DDBJ databases">
        <authorList>
            <person name="Li T."/>
            <person name="Hu X."/>
            <person name="Zhang T."/>
            <person name="Song X."/>
            <person name="Zhang H."/>
            <person name="Dai N."/>
            <person name="Sheng W."/>
            <person name="Hou X."/>
            <person name="Wei L."/>
        </authorList>
    </citation>
    <scope>NUCLEOTIDE SEQUENCE</scope>
    <source>
        <strain evidence="6">KEN1</strain>
        <tissue evidence="6">Leaf</tissue>
    </source>
</reference>
<dbReference type="SUPFAM" id="SSF54427">
    <property type="entry name" value="NTF2-like"/>
    <property type="match status" value="1"/>
</dbReference>
<dbReference type="PROSITE" id="PS50102">
    <property type="entry name" value="RRM"/>
    <property type="match status" value="1"/>
</dbReference>
<evidence type="ECO:0000256" key="1">
    <source>
        <dbReference type="ARBA" id="ARBA00022884"/>
    </source>
</evidence>
<evidence type="ECO:0000256" key="3">
    <source>
        <dbReference type="SAM" id="MobiDB-lite"/>
    </source>
</evidence>
<feature type="domain" description="RRM" evidence="4">
    <location>
        <begin position="325"/>
        <end position="402"/>
    </location>
</feature>
<evidence type="ECO:0000259" key="5">
    <source>
        <dbReference type="PROSITE" id="PS50177"/>
    </source>
</evidence>
<gene>
    <name evidence="6" type="ORF">Slati_0733800</name>
</gene>
<feature type="region of interest" description="Disordered" evidence="3">
    <location>
        <begin position="190"/>
        <end position="254"/>
    </location>
</feature>
<dbReference type="InterPro" id="IPR039539">
    <property type="entry name" value="Ras_GTPase_bind_prot"/>
</dbReference>
<dbReference type="InterPro" id="IPR032710">
    <property type="entry name" value="NTF2-like_dom_sf"/>
</dbReference>
<dbReference type="AlphaFoldDB" id="A0AAW2Y5G8"/>
<dbReference type="InterPro" id="IPR002075">
    <property type="entry name" value="NTF2_dom"/>
</dbReference>
<feature type="domain" description="NTF2" evidence="5">
    <location>
        <begin position="14"/>
        <end position="128"/>
    </location>
</feature>
<keyword evidence="1 2" id="KW-0694">RNA-binding</keyword>
<evidence type="ECO:0000256" key="2">
    <source>
        <dbReference type="PROSITE-ProRule" id="PRU00176"/>
    </source>
</evidence>
<evidence type="ECO:0000313" key="6">
    <source>
        <dbReference type="EMBL" id="KAL0461066.1"/>
    </source>
</evidence>
<feature type="compositionally biased region" description="Polar residues" evidence="3">
    <location>
        <begin position="232"/>
        <end position="245"/>
    </location>
</feature>
<reference evidence="6" key="2">
    <citation type="journal article" date="2024" name="Plant">
        <title>Genomic evolution and insights into agronomic trait innovations of Sesamum species.</title>
        <authorList>
            <person name="Miao H."/>
            <person name="Wang L."/>
            <person name="Qu L."/>
            <person name="Liu H."/>
            <person name="Sun Y."/>
            <person name="Le M."/>
            <person name="Wang Q."/>
            <person name="Wei S."/>
            <person name="Zheng Y."/>
            <person name="Lin W."/>
            <person name="Duan Y."/>
            <person name="Cao H."/>
            <person name="Xiong S."/>
            <person name="Wang X."/>
            <person name="Wei L."/>
            <person name="Li C."/>
            <person name="Ma Q."/>
            <person name="Ju M."/>
            <person name="Zhao R."/>
            <person name="Li G."/>
            <person name="Mu C."/>
            <person name="Tian Q."/>
            <person name="Mei H."/>
            <person name="Zhang T."/>
            <person name="Gao T."/>
            <person name="Zhang H."/>
        </authorList>
    </citation>
    <scope>NUCLEOTIDE SEQUENCE</scope>
    <source>
        <strain evidence="6">KEN1</strain>
    </source>
</reference>
<dbReference type="Gene3D" id="3.10.450.50">
    <property type="match status" value="1"/>
</dbReference>
<dbReference type="Pfam" id="PF02136">
    <property type="entry name" value="NTF2"/>
    <property type="match status" value="1"/>
</dbReference>
<dbReference type="CDD" id="cd00780">
    <property type="entry name" value="NTF2"/>
    <property type="match status" value="1"/>
</dbReference>
<dbReference type="InterPro" id="IPR012677">
    <property type="entry name" value="Nucleotide-bd_a/b_plait_sf"/>
</dbReference>
<organism evidence="6">
    <name type="scientific">Sesamum latifolium</name>
    <dbReference type="NCBI Taxonomy" id="2727402"/>
    <lineage>
        <taxon>Eukaryota</taxon>
        <taxon>Viridiplantae</taxon>
        <taxon>Streptophyta</taxon>
        <taxon>Embryophyta</taxon>
        <taxon>Tracheophyta</taxon>
        <taxon>Spermatophyta</taxon>
        <taxon>Magnoliopsida</taxon>
        <taxon>eudicotyledons</taxon>
        <taxon>Gunneridae</taxon>
        <taxon>Pentapetalae</taxon>
        <taxon>asterids</taxon>
        <taxon>lamiids</taxon>
        <taxon>Lamiales</taxon>
        <taxon>Pedaliaceae</taxon>
        <taxon>Sesamum</taxon>
    </lineage>
</organism>
<feature type="region of interest" description="Disordered" evidence="3">
    <location>
        <begin position="268"/>
        <end position="305"/>
    </location>
</feature>
<dbReference type="FunFam" id="3.10.450.50:FF:000003">
    <property type="entry name" value="Nuclear transport factor 2 family protein"/>
    <property type="match status" value="1"/>
</dbReference>
<dbReference type="CDD" id="cd00590">
    <property type="entry name" value="RRM_SF"/>
    <property type="match status" value="1"/>
</dbReference>
<dbReference type="EMBL" id="JACGWN010000002">
    <property type="protein sequence ID" value="KAL0461066.1"/>
    <property type="molecule type" value="Genomic_DNA"/>
</dbReference>
<dbReference type="PANTHER" id="PTHR10693">
    <property type="entry name" value="RAS GTPASE-ACTIVATING PROTEIN-BINDING PROTEIN"/>
    <property type="match status" value="1"/>
</dbReference>
<dbReference type="InterPro" id="IPR000504">
    <property type="entry name" value="RRM_dom"/>
</dbReference>
<dbReference type="SUPFAM" id="SSF54928">
    <property type="entry name" value="RNA-binding domain, RBD"/>
    <property type="match status" value="1"/>
</dbReference>
<feature type="compositionally biased region" description="Polar residues" evidence="3">
    <location>
        <begin position="270"/>
        <end position="280"/>
    </location>
</feature>
<dbReference type="PROSITE" id="PS50177">
    <property type="entry name" value="NTF2_DOMAIN"/>
    <property type="match status" value="1"/>
</dbReference>
<sequence length="534" mass="59603">MANQYAAQVTATQVGSYFVQQYYQVFQQQRDYVHHFYNDSSSMVRVDREISESASDMVKIHQLLMSLNFTGIEIKTINSLESWTGGVLVVVTGSVKSRDYNGWRKFVQTFFLAPQEKGYFVLNDMFHFVEEEVVHQTSAPVAAQEQSVDYQPTVSTHLPDPPVSDYGLEDEAAEYVNSVHIEGDETVQEYSYQEHHQQEPEPELEPEPEPEPELEPEVDTLEEEAPFEESSPLLQSTVTTVQEPQLSMAEPVGEPEKLTYASILRAKGKSTPSISSQPAYTQRRPPAADWNHVSQPSPKQSTPILPSPAVETVEEALPSQEGESKSVYVRNLPSTVTSLDILQEFKNFGKIKQDGVFLRNRMDTGVCYAFVEFEDVQSVQNAIKASPIQLAGRKVYIEERRPNSTSSRGGSSQIQWFSFFLFNNKGHSGILLRFYASHKHVIIGIVFVDLRVGSSNKLLDPEVVLSSSGCMNYGNAYYAILIYLGTNLDQEVEAEAEGGVVEGLLEGEVSKTTVTAKEPEPMVSGVLDIVTVIK</sequence>
<protein>
    <submittedName>
        <fullName evidence="6">Nuclear transport factor 2</fullName>
    </submittedName>
</protein>
<evidence type="ECO:0000259" key="4">
    <source>
        <dbReference type="PROSITE" id="PS50102"/>
    </source>
</evidence>
<dbReference type="InterPro" id="IPR035979">
    <property type="entry name" value="RBD_domain_sf"/>
</dbReference>
<proteinExistence type="predicted"/>
<dbReference type="Gene3D" id="3.30.70.330">
    <property type="match status" value="1"/>
</dbReference>
<dbReference type="SMART" id="SM00360">
    <property type="entry name" value="RRM"/>
    <property type="match status" value="1"/>
</dbReference>
<comment type="caution">
    <text evidence="6">The sequence shown here is derived from an EMBL/GenBank/DDBJ whole genome shotgun (WGS) entry which is preliminary data.</text>
</comment>
<dbReference type="InterPro" id="IPR018222">
    <property type="entry name" value="Nuclear_transport_factor_2_euk"/>
</dbReference>
<accession>A0AAW2Y5G8</accession>